<accession>A0A139WID6</accession>
<proteinExistence type="predicted"/>
<reference evidence="1 2" key="2">
    <citation type="journal article" date="2010" name="Nucleic Acids Res.">
        <title>BeetleBase in 2010: revisions to provide comprehensive genomic information for Tribolium castaneum.</title>
        <authorList>
            <person name="Kim H.S."/>
            <person name="Murphy T."/>
            <person name="Xia J."/>
            <person name="Caragea D."/>
            <person name="Park Y."/>
            <person name="Beeman R.W."/>
            <person name="Lorenzen M.D."/>
            <person name="Butcher S."/>
            <person name="Manak J.R."/>
            <person name="Brown S.J."/>
        </authorList>
    </citation>
    <scope>GENOME REANNOTATION</scope>
    <source>
        <strain evidence="1 2">Georgia GA2</strain>
    </source>
</reference>
<dbReference type="InParanoid" id="A0A139WID6"/>
<name>A0A139WID6_TRICA</name>
<reference evidence="1 2" key="1">
    <citation type="journal article" date="2008" name="Nature">
        <title>The genome of the model beetle and pest Tribolium castaneum.</title>
        <authorList>
            <consortium name="Tribolium Genome Sequencing Consortium"/>
            <person name="Richards S."/>
            <person name="Gibbs R.A."/>
            <person name="Weinstock G.M."/>
            <person name="Brown S.J."/>
            <person name="Denell R."/>
            <person name="Beeman R.W."/>
            <person name="Gibbs R."/>
            <person name="Beeman R.W."/>
            <person name="Brown S.J."/>
            <person name="Bucher G."/>
            <person name="Friedrich M."/>
            <person name="Grimmelikhuijzen C.J."/>
            <person name="Klingler M."/>
            <person name="Lorenzen M."/>
            <person name="Richards S."/>
            <person name="Roth S."/>
            <person name="Schroder R."/>
            <person name="Tautz D."/>
            <person name="Zdobnov E.M."/>
            <person name="Muzny D."/>
            <person name="Gibbs R.A."/>
            <person name="Weinstock G.M."/>
            <person name="Attaway T."/>
            <person name="Bell S."/>
            <person name="Buhay C.J."/>
            <person name="Chandrabose M.N."/>
            <person name="Chavez D."/>
            <person name="Clerk-Blankenburg K.P."/>
            <person name="Cree A."/>
            <person name="Dao M."/>
            <person name="Davis C."/>
            <person name="Chacko J."/>
            <person name="Dinh H."/>
            <person name="Dugan-Rocha S."/>
            <person name="Fowler G."/>
            <person name="Garner T.T."/>
            <person name="Garnes J."/>
            <person name="Gnirke A."/>
            <person name="Hawes A."/>
            <person name="Hernandez J."/>
            <person name="Hines S."/>
            <person name="Holder M."/>
            <person name="Hume J."/>
            <person name="Jhangiani S.N."/>
            <person name="Joshi V."/>
            <person name="Khan Z.M."/>
            <person name="Jackson L."/>
            <person name="Kovar C."/>
            <person name="Kowis A."/>
            <person name="Lee S."/>
            <person name="Lewis L.R."/>
            <person name="Margolis J."/>
            <person name="Morgan M."/>
            <person name="Nazareth L.V."/>
            <person name="Nguyen N."/>
            <person name="Okwuonu G."/>
            <person name="Parker D."/>
            <person name="Richards S."/>
            <person name="Ruiz S.J."/>
            <person name="Santibanez J."/>
            <person name="Savard J."/>
            <person name="Scherer S.E."/>
            <person name="Schneider B."/>
            <person name="Sodergren E."/>
            <person name="Tautz D."/>
            <person name="Vattahil S."/>
            <person name="Villasana D."/>
            <person name="White C.S."/>
            <person name="Wright R."/>
            <person name="Park Y."/>
            <person name="Beeman R.W."/>
            <person name="Lord J."/>
            <person name="Oppert B."/>
            <person name="Lorenzen M."/>
            <person name="Brown S."/>
            <person name="Wang L."/>
            <person name="Savard J."/>
            <person name="Tautz D."/>
            <person name="Richards S."/>
            <person name="Weinstock G."/>
            <person name="Gibbs R.A."/>
            <person name="Liu Y."/>
            <person name="Worley K."/>
            <person name="Weinstock G."/>
            <person name="Elsik C.G."/>
            <person name="Reese J.T."/>
            <person name="Elhaik E."/>
            <person name="Landan G."/>
            <person name="Graur D."/>
            <person name="Arensburger P."/>
            <person name="Atkinson P."/>
            <person name="Beeman R.W."/>
            <person name="Beidler J."/>
            <person name="Brown S.J."/>
            <person name="Demuth J.P."/>
            <person name="Drury D.W."/>
            <person name="Du Y.Z."/>
            <person name="Fujiwara H."/>
            <person name="Lorenzen M."/>
            <person name="Maselli V."/>
            <person name="Osanai M."/>
            <person name="Park Y."/>
            <person name="Robertson H.M."/>
            <person name="Tu Z."/>
            <person name="Wang J.J."/>
            <person name="Wang S."/>
            <person name="Richards S."/>
            <person name="Song H."/>
            <person name="Zhang L."/>
            <person name="Sodergren E."/>
            <person name="Werner D."/>
            <person name="Stanke M."/>
            <person name="Morgenstern B."/>
            <person name="Solovyev V."/>
            <person name="Kosarev P."/>
            <person name="Brown G."/>
            <person name="Chen H.C."/>
            <person name="Ermolaeva O."/>
            <person name="Hlavina W."/>
            <person name="Kapustin Y."/>
            <person name="Kiryutin B."/>
            <person name="Kitts P."/>
            <person name="Maglott D."/>
            <person name="Pruitt K."/>
            <person name="Sapojnikov V."/>
            <person name="Souvorov A."/>
            <person name="Mackey A.J."/>
            <person name="Waterhouse R.M."/>
            <person name="Wyder S."/>
            <person name="Zdobnov E.M."/>
            <person name="Zdobnov E.M."/>
            <person name="Wyder S."/>
            <person name="Kriventseva E.V."/>
            <person name="Kadowaki T."/>
            <person name="Bork P."/>
            <person name="Aranda M."/>
            <person name="Bao R."/>
            <person name="Beermann A."/>
            <person name="Berns N."/>
            <person name="Bolognesi R."/>
            <person name="Bonneton F."/>
            <person name="Bopp D."/>
            <person name="Brown S.J."/>
            <person name="Bucher G."/>
            <person name="Butts T."/>
            <person name="Chaumot A."/>
            <person name="Denell R.E."/>
            <person name="Ferrier D.E."/>
            <person name="Friedrich M."/>
            <person name="Gordon C.M."/>
            <person name="Jindra M."/>
            <person name="Klingler M."/>
            <person name="Lan Q."/>
            <person name="Lattorff H.M."/>
            <person name="Laudet V."/>
            <person name="von Levetsow C."/>
            <person name="Liu Z."/>
            <person name="Lutz R."/>
            <person name="Lynch J.A."/>
            <person name="da Fonseca R.N."/>
            <person name="Posnien N."/>
            <person name="Reuter R."/>
            <person name="Roth S."/>
            <person name="Savard J."/>
            <person name="Schinko J.B."/>
            <person name="Schmitt C."/>
            <person name="Schoppmeier M."/>
            <person name="Schroder R."/>
            <person name="Shippy T.D."/>
            <person name="Simonnet F."/>
            <person name="Marques-Souza H."/>
            <person name="Tautz D."/>
            <person name="Tomoyasu Y."/>
            <person name="Trauner J."/>
            <person name="Van der Zee M."/>
            <person name="Vervoort M."/>
            <person name="Wittkopp N."/>
            <person name="Wimmer E.A."/>
            <person name="Yang X."/>
            <person name="Jones A.K."/>
            <person name="Sattelle D.B."/>
            <person name="Ebert P.R."/>
            <person name="Nelson D."/>
            <person name="Scott J.G."/>
            <person name="Beeman R.W."/>
            <person name="Muthukrishnan S."/>
            <person name="Kramer K.J."/>
            <person name="Arakane Y."/>
            <person name="Beeman R.W."/>
            <person name="Zhu Q."/>
            <person name="Hogenkamp D."/>
            <person name="Dixit R."/>
            <person name="Oppert B."/>
            <person name="Jiang H."/>
            <person name="Zou Z."/>
            <person name="Marshall J."/>
            <person name="Elpidina E."/>
            <person name="Vinokurov K."/>
            <person name="Oppert C."/>
            <person name="Zou Z."/>
            <person name="Evans J."/>
            <person name="Lu Z."/>
            <person name="Zhao P."/>
            <person name="Sumathipala N."/>
            <person name="Altincicek B."/>
            <person name="Vilcinskas A."/>
            <person name="Williams M."/>
            <person name="Hultmark D."/>
            <person name="Hetru C."/>
            <person name="Jiang H."/>
            <person name="Grimmelikhuijzen C.J."/>
            <person name="Hauser F."/>
            <person name="Cazzamali G."/>
            <person name="Williamson M."/>
            <person name="Park Y."/>
            <person name="Li B."/>
            <person name="Tanaka Y."/>
            <person name="Predel R."/>
            <person name="Neupert S."/>
            <person name="Schachtner J."/>
            <person name="Verleyen P."/>
            <person name="Raible F."/>
            <person name="Bork P."/>
            <person name="Friedrich M."/>
            <person name="Walden K.K."/>
            <person name="Robertson H.M."/>
            <person name="Angeli S."/>
            <person name="Foret S."/>
            <person name="Bucher G."/>
            <person name="Schuetz S."/>
            <person name="Maleszka R."/>
            <person name="Wimmer E.A."/>
            <person name="Beeman R.W."/>
            <person name="Lorenzen M."/>
            <person name="Tomoyasu Y."/>
            <person name="Miller S.C."/>
            <person name="Grossmann D."/>
            <person name="Bucher G."/>
        </authorList>
    </citation>
    <scope>NUCLEOTIDE SEQUENCE [LARGE SCALE GENOMIC DNA]</scope>
    <source>
        <strain evidence="1 2">Georgia GA2</strain>
    </source>
</reference>
<protein>
    <submittedName>
        <fullName evidence="1">Uncharacterized protein</fullName>
    </submittedName>
</protein>
<dbReference type="AlphaFoldDB" id="A0A139WID6"/>
<evidence type="ECO:0000313" key="2">
    <source>
        <dbReference type="Proteomes" id="UP000007266"/>
    </source>
</evidence>
<dbReference type="Proteomes" id="UP000007266">
    <property type="component" value="Linkage group 5"/>
</dbReference>
<gene>
    <name evidence="1" type="primary">AUGUSTUS-3.0.2_33084</name>
    <name evidence="1" type="ORF">TcasGA2_TC033084</name>
</gene>
<keyword evidence="2" id="KW-1185">Reference proteome</keyword>
<organism evidence="1 2">
    <name type="scientific">Tribolium castaneum</name>
    <name type="common">Red flour beetle</name>
    <dbReference type="NCBI Taxonomy" id="7070"/>
    <lineage>
        <taxon>Eukaryota</taxon>
        <taxon>Metazoa</taxon>
        <taxon>Ecdysozoa</taxon>
        <taxon>Arthropoda</taxon>
        <taxon>Hexapoda</taxon>
        <taxon>Insecta</taxon>
        <taxon>Pterygota</taxon>
        <taxon>Neoptera</taxon>
        <taxon>Endopterygota</taxon>
        <taxon>Coleoptera</taxon>
        <taxon>Polyphaga</taxon>
        <taxon>Cucujiformia</taxon>
        <taxon>Tenebrionidae</taxon>
        <taxon>Tenebrionidae incertae sedis</taxon>
        <taxon>Tribolium</taxon>
    </lineage>
</organism>
<evidence type="ECO:0000313" key="1">
    <source>
        <dbReference type="EMBL" id="KYB27664.1"/>
    </source>
</evidence>
<dbReference type="EMBL" id="KQ971342">
    <property type="protein sequence ID" value="KYB27664.1"/>
    <property type="molecule type" value="Genomic_DNA"/>
</dbReference>
<sequence length="33" mass="4057">MQEISERKQTMKNNSCTAWRLYTKIFILNIFTF</sequence>